<feature type="transmembrane region" description="Helical" evidence="1">
    <location>
        <begin position="62"/>
        <end position="80"/>
    </location>
</feature>
<dbReference type="Proteomes" id="UP001165296">
    <property type="component" value="Unassembled WGS sequence"/>
</dbReference>
<sequence>MVPTANNNTPTPEPTGDLEQLFRQKLGEAEVAPRMHLWEQIDHELLVQQNETYRRRLVWHRWVAAACILLFLGAGSWFTVQRTGLTGASAPLAGRTTTAGQTQTTGSGNAAGVGLAAAGLTAESFEGQPGATASTSNEFVAAAATATEADALANNLAAATHSSARLASLNGVAPSVAEATAVSAGAGSFFTSSQVQAGRASSSSVAYGTAATGSTGSLFDLVMNAGNSSYAASATGKTSAASWLTALSSHPVSLPGLLHIGRPDTLKAALPSAPAMSLAQAAPKASEEKERETIAPRPRKWRLMGSYAASAYNPNMAFASAAGATAAAPSVSNGFSASRNTTNTYDLAAREYRQNLRPGFAQRVALTVSYVATKHWTISAGLQAAEQQATSQTSYSFLDGKLPLQSAISSADKNNSLTPPRPAQLRTAQYRYRTAGVPVSVRYGSSRNGVSLYAKVGAAVNVLFNSQSELVGVPEATTTYSLSSVGSPYRKVQGSVNGGAGVRYKPASAQWSLAVGPTAEAGLSTLNANAAQSSYQARPYAIGMEASVEFGGSRAATVLH</sequence>
<evidence type="ECO:0000313" key="2">
    <source>
        <dbReference type="EMBL" id="MCB2406978.1"/>
    </source>
</evidence>
<dbReference type="EMBL" id="JAJADR010000001">
    <property type="protein sequence ID" value="MCB2406978.1"/>
    <property type="molecule type" value="Genomic_DNA"/>
</dbReference>
<dbReference type="RefSeq" id="WP_226171852.1">
    <property type="nucleotide sequence ID" value="NZ_JAJADR010000001.1"/>
</dbReference>
<evidence type="ECO:0000256" key="1">
    <source>
        <dbReference type="SAM" id="Phobius"/>
    </source>
</evidence>
<organism evidence="2 3">
    <name type="scientific">Hymenobacter lucidus</name>
    <dbReference type="NCBI Taxonomy" id="2880930"/>
    <lineage>
        <taxon>Bacteria</taxon>
        <taxon>Pseudomonadati</taxon>
        <taxon>Bacteroidota</taxon>
        <taxon>Cytophagia</taxon>
        <taxon>Cytophagales</taxon>
        <taxon>Hymenobacteraceae</taxon>
        <taxon>Hymenobacter</taxon>
    </lineage>
</organism>
<evidence type="ECO:0000313" key="3">
    <source>
        <dbReference type="Proteomes" id="UP001165296"/>
    </source>
</evidence>
<proteinExistence type="predicted"/>
<protein>
    <recommendedName>
        <fullName evidence="4">Outer membrane protein beta-barrel domain-containing protein</fullName>
    </recommendedName>
</protein>
<gene>
    <name evidence="2" type="ORF">LGH74_03230</name>
</gene>
<keyword evidence="3" id="KW-1185">Reference proteome</keyword>
<reference evidence="2" key="1">
    <citation type="submission" date="2021-10" db="EMBL/GenBank/DDBJ databases">
        <authorList>
            <person name="Dean J.D."/>
            <person name="Kim M.K."/>
            <person name="Newey C.N."/>
            <person name="Stoker T.S."/>
            <person name="Thompson D.W."/>
            <person name="Grose J.H."/>
        </authorList>
    </citation>
    <scope>NUCLEOTIDE SEQUENCE</scope>
    <source>
        <strain evidence="2">BT178</strain>
    </source>
</reference>
<evidence type="ECO:0008006" key="4">
    <source>
        <dbReference type="Google" id="ProtNLM"/>
    </source>
</evidence>
<keyword evidence="1" id="KW-0812">Transmembrane</keyword>
<keyword evidence="1" id="KW-0472">Membrane</keyword>
<name>A0ABS8ALQ0_9BACT</name>
<comment type="caution">
    <text evidence="2">The sequence shown here is derived from an EMBL/GenBank/DDBJ whole genome shotgun (WGS) entry which is preliminary data.</text>
</comment>
<keyword evidence="1" id="KW-1133">Transmembrane helix</keyword>
<accession>A0ABS8ALQ0</accession>